<organism evidence="1 2">
    <name type="scientific">Botryotinia fuckeliana (strain T4)</name>
    <name type="common">Noble rot fungus</name>
    <name type="synonym">Botrytis cinerea</name>
    <dbReference type="NCBI Taxonomy" id="999810"/>
    <lineage>
        <taxon>Eukaryota</taxon>
        <taxon>Fungi</taxon>
        <taxon>Dikarya</taxon>
        <taxon>Ascomycota</taxon>
        <taxon>Pezizomycotina</taxon>
        <taxon>Leotiomycetes</taxon>
        <taxon>Helotiales</taxon>
        <taxon>Sclerotiniaceae</taxon>
        <taxon>Botrytis</taxon>
    </lineage>
</organism>
<dbReference type="Proteomes" id="UP000008177">
    <property type="component" value="Unplaced contigs"/>
</dbReference>
<sequence>MEVMCVVWREVGVFDGISRWLCTAHLNQPSDLDLKTHRPRKKIGSSLPCLAAAWVWTEHESWDQICFPSFLNERRTPNRDFYKEGMRESSSLMVYVGARARTCTSPWNEESVGSSAHNHNASDS</sequence>
<gene>
    <name evidence="1" type="ORF">BofuT4_P157460.1</name>
</gene>
<dbReference type="AlphaFoldDB" id="G2YUQ2"/>
<protein>
    <submittedName>
        <fullName evidence="1">Uncharacterized protein</fullName>
    </submittedName>
</protein>
<proteinExistence type="predicted"/>
<dbReference type="EMBL" id="FQ790354">
    <property type="protein sequence ID" value="CCD55350.1"/>
    <property type="molecule type" value="Genomic_DNA"/>
</dbReference>
<dbReference type="InParanoid" id="G2YUQ2"/>
<reference evidence="2" key="1">
    <citation type="journal article" date="2011" name="PLoS Genet.">
        <title>Genomic analysis of the necrotrophic fungal pathogens Sclerotinia sclerotiorum and Botrytis cinerea.</title>
        <authorList>
            <person name="Amselem J."/>
            <person name="Cuomo C.A."/>
            <person name="van Kan J.A."/>
            <person name="Viaud M."/>
            <person name="Benito E.P."/>
            <person name="Couloux A."/>
            <person name="Coutinho P.M."/>
            <person name="de Vries R.P."/>
            <person name="Dyer P.S."/>
            <person name="Fillinger S."/>
            <person name="Fournier E."/>
            <person name="Gout L."/>
            <person name="Hahn M."/>
            <person name="Kohn L."/>
            <person name="Lapalu N."/>
            <person name="Plummer K.M."/>
            <person name="Pradier J.M."/>
            <person name="Quevillon E."/>
            <person name="Sharon A."/>
            <person name="Simon A."/>
            <person name="ten Have A."/>
            <person name="Tudzynski B."/>
            <person name="Tudzynski P."/>
            <person name="Wincker P."/>
            <person name="Andrew M."/>
            <person name="Anthouard V."/>
            <person name="Beever R.E."/>
            <person name="Beffa R."/>
            <person name="Benoit I."/>
            <person name="Bouzid O."/>
            <person name="Brault B."/>
            <person name="Chen Z."/>
            <person name="Choquer M."/>
            <person name="Collemare J."/>
            <person name="Cotton P."/>
            <person name="Danchin E.G."/>
            <person name="Da Silva C."/>
            <person name="Gautier A."/>
            <person name="Giraud C."/>
            <person name="Giraud T."/>
            <person name="Gonzalez C."/>
            <person name="Grossetete S."/>
            <person name="Guldener U."/>
            <person name="Henrissat B."/>
            <person name="Howlett B.J."/>
            <person name="Kodira C."/>
            <person name="Kretschmer M."/>
            <person name="Lappartient A."/>
            <person name="Leroch M."/>
            <person name="Levis C."/>
            <person name="Mauceli E."/>
            <person name="Neuveglise C."/>
            <person name="Oeser B."/>
            <person name="Pearson M."/>
            <person name="Poulain J."/>
            <person name="Poussereau N."/>
            <person name="Quesneville H."/>
            <person name="Rascle C."/>
            <person name="Schumacher J."/>
            <person name="Segurens B."/>
            <person name="Sexton A."/>
            <person name="Silva E."/>
            <person name="Sirven C."/>
            <person name="Soanes D.M."/>
            <person name="Talbot N.J."/>
            <person name="Templeton M."/>
            <person name="Yandava C."/>
            <person name="Yarden O."/>
            <person name="Zeng Q."/>
            <person name="Rollins J.A."/>
            <person name="Lebrun M.H."/>
            <person name="Dickman M."/>
        </authorList>
    </citation>
    <scope>NUCLEOTIDE SEQUENCE [LARGE SCALE GENOMIC DNA]</scope>
    <source>
        <strain evidence="2">T4</strain>
    </source>
</reference>
<name>G2YUQ2_BOTF4</name>
<accession>G2YUQ2</accession>
<dbReference type="HOGENOM" id="CLU_2003568_0_0_1"/>
<evidence type="ECO:0000313" key="1">
    <source>
        <dbReference type="EMBL" id="CCD55350.1"/>
    </source>
</evidence>
<evidence type="ECO:0000313" key="2">
    <source>
        <dbReference type="Proteomes" id="UP000008177"/>
    </source>
</evidence>